<evidence type="ECO:0000259" key="3">
    <source>
        <dbReference type="PROSITE" id="PS50919"/>
    </source>
</evidence>
<proteinExistence type="predicted"/>
<evidence type="ECO:0000256" key="2">
    <source>
        <dbReference type="ARBA" id="ARBA00022737"/>
    </source>
</evidence>
<feature type="domain" description="MIR" evidence="3">
    <location>
        <begin position="158"/>
        <end position="213"/>
    </location>
</feature>
<dbReference type="HOGENOM" id="CLU_047744_1_0_1"/>
<dbReference type="PANTHER" id="PTHR46809:SF2">
    <property type="entry name" value="GH21273P"/>
    <property type="match status" value="1"/>
</dbReference>
<dbReference type="Proteomes" id="UP000022910">
    <property type="component" value="Unassembled WGS sequence"/>
</dbReference>
<protein>
    <recommendedName>
        <fullName evidence="3">MIR domain-containing protein</fullName>
    </recommendedName>
</protein>
<dbReference type="Gene3D" id="2.80.10.50">
    <property type="match status" value="1"/>
</dbReference>
<name>A0A015K2G9_RHIIW</name>
<dbReference type="InterPro" id="IPR036300">
    <property type="entry name" value="MIR_dom_sf"/>
</dbReference>
<accession>A0A015K2G9</accession>
<dbReference type="CDD" id="cd23263">
    <property type="entry name" value="beta-trefoil_MIR"/>
    <property type="match status" value="1"/>
</dbReference>
<dbReference type="PROSITE" id="PS50919">
    <property type="entry name" value="MIR"/>
    <property type="match status" value="1"/>
</dbReference>
<keyword evidence="2" id="KW-0677">Repeat</keyword>
<organism evidence="4 5">
    <name type="scientific">Rhizophagus irregularis (strain DAOM 197198w)</name>
    <name type="common">Glomus intraradices</name>
    <dbReference type="NCBI Taxonomy" id="1432141"/>
    <lineage>
        <taxon>Eukaryota</taxon>
        <taxon>Fungi</taxon>
        <taxon>Fungi incertae sedis</taxon>
        <taxon>Mucoromycota</taxon>
        <taxon>Glomeromycotina</taxon>
        <taxon>Glomeromycetes</taxon>
        <taxon>Glomerales</taxon>
        <taxon>Glomeraceae</taxon>
        <taxon>Rhizophagus</taxon>
    </lineage>
</organism>
<dbReference type="InterPro" id="IPR016093">
    <property type="entry name" value="MIR_motif"/>
</dbReference>
<dbReference type="SMR" id="A0A015K2G9"/>
<comment type="caution">
    <text evidence="4">The sequence shown here is derived from an EMBL/GenBank/DDBJ whole genome shotgun (WGS) entry which is preliminary data.</text>
</comment>
<reference evidence="4 5" key="1">
    <citation type="submission" date="2014-02" db="EMBL/GenBank/DDBJ databases">
        <title>Single nucleus genome sequencing reveals high similarity among nuclei of an endomycorrhizal fungus.</title>
        <authorList>
            <person name="Lin K."/>
            <person name="Geurts R."/>
            <person name="Zhang Z."/>
            <person name="Limpens E."/>
            <person name="Saunders D.G."/>
            <person name="Mu D."/>
            <person name="Pang E."/>
            <person name="Cao H."/>
            <person name="Cha H."/>
            <person name="Lin T."/>
            <person name="Zhou Q."/>
            <person name="Shang Y."/>
            <person name="Li Y."/>
            <person name="Ivanov S."/>
            <person name="Sharma T."/>
            <person name="Velzen R.V."/>
            <person name="Ruijter N.D."/>
            <person name="Aanen D.K."/>
            <person name="Win J."/>
            <person name="Kamoun S."/>
            <person name="Bisseling T."/>
            <person name="Huang S."/>
        </authorList>
    </citation>
    <scope>NUCLEOTIDE SEQUENCE [LARGE SCALE GENOMIC DNA]</scope>
    <source>
        <strain evidence="5">DAOM197198w</strain>
    </source>
</reference>
<keyword evidence="1" id="KW-0732">Signal</keyword>
<dbReference type="PANTHER" id="PTHR46809">
    <property type="entry name" value="STROMAL CELL-DERIVED FACTOR 2-LIKE PROTEIN"/>
    <property type="match status" value="1"/>
</dbReference>
<sequence>MCPPKYDGTMHPEEWIQQVETFCLCNNIEISTAILYKKLIHPAIKIPSIVNIITKDEILNALKAHASFTIFKESCKRKLLALKHIPEKDGGDTMAFLSKFQSLCYNTELNDIEEIKNIIHKIMISNEFFKSEFSKRSKKISSMEELLALFGDIIEDEANLIKSGSCIALKHAATGKYLSSVSNLNYKTGSYSQAVFAGETFPGPNTLWIITFSSQSSKKYPYTNFAFYDDKIYLNHKMTSRTLICSGHYISPLYSHTEVGCNIGRHIGYSTAWKLKRHASSTNNNCTCVKSQDKIILQNDDFNKVLRSHELEFDLNNEKFQEVFGHDKRVGGNDEWIIELIS</sequence>
<evidence type="ECO:0000313" key="4">
    <source>
        <dbReference type="EMBL" id="EXX75997.1"/>
    </source>
</evidence>
<gene>
    <name evidence="4" type="ORF">RirG_037070</name>
</gene>
<dbReference type="OrthoDB" id="2335202at2759"/>
<evidence type="ECO:0000256" key="1">
    <source>
        <dbReference type="ARBA" id="ARBA00022729"/>
    </source>
</evidence>
<dbReference type="EMBL" id="JEMT01012332">
    <property type="protein sequence ID" value="EXX75997.1"/>
    <property type="molecule type" value="Genomic_DNA"/>
</dbReference>
<dbReference type="SUPFAM" id="SSF82109">
    <property type="entry name" value="MIR domain"/>
    <property type="match status" value="1"/>
</dbReference>
<evidence type="ECO:0000313" key="5">
    <source>
        <dbReference type="Proteomes" id="UP000022910"/>
    </source>
</evidence>
<keyword evidence="5" id="KW-1185">Reference proteome</keyword>
<dbReference type="AlphaFoldDB" id="A0A015K2G9"/>